<dbReference type="EC" id="3.5.1.4" evidence="2"/>
<evidence type="ECO:0000313" key="3">
    <source>
        <dbReference type="Proteomes" id="UP000031129"/>
    </source>
</evidence>
<sequence length="439" mass="49048">MTKFELDISDALEKLKKDDNNAVAYFFQEKNNKNGVLKGKFFSIKSNFATVEGISHASSNSLVNFRPSYNSTVFEKLLNAGAQPLIKVHNDELGLGGKGLFSAFGEIKNPLDRAKLIGGSSSGSAATINFVHFAIGSDTGDSIRRPASFIGKVGFKPSYGAVSRYGLFPYATSLDTVAWLTHNVFDSILISQVVFGIDKNDLTSVEIDVSNVKKEKPKKVAILDFENEIEDYVSKKLYKLANVLKFDGVKLEIIKPDLRLLKTILPVYEIISYSEATSNLSAINGITFGETEKNLKWQDIFLKTRTNGFGFMLQKRLIWGSFFLEKENQEHFFIKAKKMRTLIKKYYESILEQFDVIIFPAFYGVAPDILGKNSEQSDKITNFILAISNLVGNPSISLPFGKYKNLPFNLAVDSKINSDAKLLGYSLYLEEKIGEIKDE</sequence>
<accession>A0A0A8E5X5</accession>
<dbReference type="KEGG" id="mfq:MYF_00090"/>
<dbReference type="HOGENOM" id="CLU_009600_7_6_14"/>
<protein>
    <submittedName>
        <fullName evidence="2">Glutamyl-tRNA (Gln) amidotransferase subunit A</fullName>
        <ecNumber evidence="2">3.5.1.4</ecNumber>
    </submittedName>
</protein>
<organism evidence="2 3">
    <name type="scientific">Mesomycoplasma flocculare ATCC 27399</name>
    <dbReference type="NCBI Taxonomy" id="743971"/>
    <lineage>
        <taxon>Bacteria</taxon>
        <taxon>Bacillati</taxon>
        <taxon>Mycoplasmatota</taxon>
        <taxon>Mycoplasmoidales</taxon>
        <taxon>Metamycoplasmataceae</taxon>
        <taxon>Mesomycoplasma</taxon>
    </lineage>
</organism>
<dbReference type="InterPro" id="IPR023631">
    <property type="entry name" value="Amidase_dom"/>
</dbReference>
<dbReference type="RefSeq" id="WP_002557876.1">
    <property type="nucleotide sequence ID" value="NZ_CP007585.1"/>
</dbReference>
<keyword evidence="2" id="KW-0808">Transferase</keyword>
<dbReference type="EMBL" id="CP007585">
    <property type="protein sequence ID" value="AJC49600.1"/>
    <property type="molecule type" value="Genomic_DNA"/>
</dbReference>
<dbReference type="GO" id="GO:0016740">
    <property type="term" value="F:transferase activity"/>
    <property type="evidence" value="ECO:0007669"/>
    <property type="project" value="UniProtKB-KW"/>
</dbReference>
<feature type="domain" description="Amidase" evidence="1">
    <location>
        <begin position="28"/>
        <end position="423"/>
    </location>
</feature>
<evidence type="ECO:0000313" key="2">
    <source>
        <dbReference type="EMBL" id="AJC49600.1"/>
    </source>
</evidence>
<name>A0A0A8E5X5_MESFC</name>
<reference evidence="2 3" key="1">
    <citation type="journal article" date="2015" name="Genome Announc.">
        <title>Complete Genome Sequence of Mycoplasma flocculare Strain Ms42T (ATCC 27399T).</title>
        <authorList>
            <person name="Calcutt M.J."/>
            <person name="Foecking M.F."/>
            <person name="Heidari M.B."/>
            <person name="McIntosh M.A."/>
        </authorList>
    </citation>
    <scope>NUCLEOTIDE SEQUENCE [LARGE SCALE GENOMIC DNA]</scope>
    <source>
        <strain evidence="3">ATCC 27399</strain>
    </source>
</reference>
<dbReference type="PANTHER" id="PTHR11895">
    <property type="entry name" value="TRANSAMIDASE"/>
    <property type="match status" value="1"/>
</dbReference>
<dbReference type="SUPFAM" id="SSF75304">
    <property type="entry name" value="Amidase signature (AS) enzymes"/>
    <property type="match status" value="1"/>
</dbReference>
<keyword evidence="3" id="KW-1185">Reference proteome</keyword>
<dbReference type="STRING" id="743971.MYF_00090"/>
<dbReference type="OrthoDB" id="9811471at2"/>
<dbReference type="InterPro" id="IPR036928">
    <property type="entry name" value="AS_sf"/>
</dbReference>
<dbReference type="Proteomes" id="UP000031129">
    <property type="component" value="Chromosome"/>
</dbReference>
<dbReference type="PANTHER" id="PTHR11895:SF151">
    <property type="entry name" value="GLUTAMYL-TRNA(GLN) AMIDOTRANSFERASE SUBUNIT A"/>
    <property type="match status" value="1"/>
</dbReference>
<evidence type="ECO:0000259" key="1">
    <source>
        <dbReference type="Pfam" id="PF01425"/>
    </source>
</evidence>
<dbReference type="Gene3D" id="3.90.1300.10">
    <property type="entry name" value="Amidase signature (AS) domain"/>
    <property type="match status" value="1"/>
</dbReference>
<dbReference type="NCBIfam" id="NF005517">
    <property type="entry name" value="PRK07139.1"/>
    <property type="match status" value="1"/>
</dbReference>
<proteinExistence type="predicted"/>
<gene>
    <name evidence="2" type="primary">gatA</name>
    <name evidence="2" type="ORF">MYF_00090</name>
</gene>
<dbReference type="Pfam" id="PF01425">
    <property type="entry name" value="Amidase"/>
    <property type="match status" value="1"/>
</dbReference>
<dbReference type="AlphaFoldDB" id="A0A0A8E5X5"/>
<keyword evidence="2" id="KW-0378">Hydrolase</keyword>
<dbReference type="InterPro" id="IPR000120">
    <property type="entry name" value="Amidase"/>
</dbReference>
<dbReference type="GO" id="GO:0004040">
    <property type="term" value="F:amidase activity"/>
    <property type="evidence" value="ECO:0007669"/>
    <property type="project" value="UniProtKB-EC"/>
</dbReference>